<feature type="chain" id="PRO_5045400479" evidence="1">
    <location>
        <begin position="33"/>
        <end position="273"/>
    </location>
</feature>
<dbReference type="InterPro" id="IPR026374">
    <property type="entry name" value="Cyano_PEP"/>
</dbReference>
<name>A0ABR8AI30_9CYAN</name>
<reference evidence="2 3" key="1">
    <citation type="journal article" date="2020" name="ISME J.">
        <title>Comparative genomics reveals insights into cyanobacterial evolution and habitat adaptation.</title>
        <authorList>
            <person name="Chen M.Y."/>
            <person name="Teng W.K."/>
            <person name="Zhao L."/>
            <person name="Hu C.X."/>
            <person name="Zhou Y.K."/>
            <person name="Han B.P."/>
            <person name="Song L.R."/>
            <person name="Shu W.S."/>
        </authorList>
    </citation>
    <scope>NUCLEOTIDE SEQUENCE [LARGE SCALE GENOMIC DNA]</scope>
    <source>
        <strain evidence="2 3">FACHB-288</strain>
    </source>
</reference>
<comment type="caution">
    <text evidence="2">The sequence shown here is derived from an EMBL/GenBank/DDBJ whole genome shotgun (WGS) entry which is preliminary data.</text>
</comment>
<keyword evidence="3" id="KW-1185">Reference proteome</keyword>
<dbReference type="EMBL" id="JACJQH010000054">
    <property type="protein sequence ID" value="MBD2199185.1"/>
    <property type="molecule type" value="Genomic_DNA"/>
</dbReference>
<keyword evidence="1" id="KW-0732">Signal</keyword>
<dbReference type="Proteomes" id="UP000658514">
    <property type="component" value="Unassembled WGS sequence"/>
</dbReference>
<evidence type="ECO:0000313" key="2">
    <source>
        <dbReference type="EMBL" id="MBD2199185.1"/>
    </source>
</evidence>
<evidence type="ECO:0000313" key="3">
    <source>
        <dbReference type="Proteomes" id="UP000658514"/>
    </source>
</evidence>
<feature type="signal peptide" evidence="1">
    <location>
        <begin position="1"/>
        <end position="32"/>
    </location>
</feature>
<dbReference type="NCBIfam" id="TIGR02595">
    <property type="entry name" value="PEP_CTERM"/>
    <property type="match status" value="1"/>
</dbReference>
<protein>
    <submittedName>
        <fullName evidence="2">PEP-CTERM sorting domain-containing protein</fullName>
    </submittedName>
</protein>
<accession>A0ABR8AI30</accession>
<organism evidence="2 3">
    <name type="scientific">Calothrix parietina FACHB-288</name>
    <dbReference type="NCBI Taxonomy" id="2692896"/>
    <lineage>
        <taxon>Bacteria</taxon>
        <taxon>Bacillati</taxon>
        <taxon>Cyanobacteriota</taxon>
        <taxon>Cyanophyceae</taxon>
        <taxon>Nostocales</taxon>
        <taxon>Calotrichaceae</taxon>
        <taxon>Calothrix</taxon>
    </lineage>
</organism>
<sequence>MTKLKIRKKLWKVATITFLGFATFQAADSAQAATLDLTSPTSKGVLPTEITSVGGVVLDIVGENNTRVTSQLGASQLFRGYYDRGNPKNYRGNPGTIGIDNNFTESIINKLGGGIKELAVRFTLFDGDSGAKDKDPDTQNALLLNDIEFGYFGQVSTKQTDALGNVDSGDPGGIGFRSESLDTGWLYVTNASTLSNFYASLLNKPKVVYQLRDTDPYDNFYDFKQGIDSTFIKVTPAQSVPEPMTIFGTLTAGALGITLRRKQKQQQKSTINT</sequence>
<evidence type="ECO:0000256" key="1">
    <source>
        <dbReference type="SAM" id="SignalP"/>
    </source>
</evidence>
<dbReference type="NCBIfam" id="TIGR04155">
    <property type="entry name" value="cyano_PEP"/>
    <property type="match status" value="1"/>
</dbReference>
<proteinExistence type="predicted"/>
<dbReference type="RefSeq" id="WP_190548251.1">
    <property type="nucleotide sequence ID" value="NZ_CAWPNO010000089.1"/>
</dbReference>
<dbReference type="InterPro" id="IPR013424">
    <property type="entry name" value="Ice-binding_C"/>
</dbReference>
<gene>
    <name evidence="2" type="ORF">H6G24_27505</name>
</gene>